<gene>
    <name evidence="1" type="ORF">RRG08_010775</name>
</gene>
<organism evidence="1 2">
    <name type="scientific">Elysia crispata</name>
    <name type="common">lettuce slug</name>
    <dbReference type="NCBI Taxonomy" id="231223"/>
    <lineage>
        <taxon>Eukaryota</taxon>
        <taxon>Metazoa</taxon>
        <taxon>Spiralia</taxon>
        <taxon>Lophotrochozoa</taxon>
        <taxon>Mollusca</taxon>
        <taxon>Gastropoda</taxon>
        <taxon>Heterobranchia</taxon>
        <taxon>Euthyneura</taxon>
        <taxon>Panpulmonata</taxon>
        <taxon>Sacoglossa</taxon>
        <taxon>Placobranchoidea</taxon>
        <taxon>Plakobranchidae</taxon>
        <taxon>Elysia</taxon>
    </lineage>
</organism>
<protein>
    <submittedName>
        <fullName evidence="1">Uncharacterized protein</fullName>
    </submittedName>
</protein>
<dbReference type="EMBL" id="JAWDGP010002742">
    <property type="protein sequence ID" value="KAK3780335.1"/>
    <property type="molecule type" value="Genomic_DNA"/>
</dbReference>
<accession>A0AAE1A363</accession>
<dbReference type="Proteomes" id="UP001283361">
    <property type="component" value="Unassembled WGS sequence"/>
</dbReference>
<evidence type="ECO:0000313" key="1">
    <source>
        <dbReference type="EMBL" id="KAK3780335.1"/>
    </source>
</evidence>
<dbReference type="AlphaFoldDB" id="A0AAE1A363"/>
<sequence>MNTLNLSDCILPLATVRVSVARPLSLVKLPDTWAVLKLAGPGGKGCTDFAKFELDSSRPPAAGADNGDCCVSRAGNLTRRAEVFSILNSYGEVKLVRVLLTQHVSSPDPQQWLQLDKIDLVC</sequence>
<keyword evidence="2" id="KW-1185">Reference proteome</keyword>
<name>A0AAE1A363_9GAST</name>
<comment type="caution">
    <text evidence="1">The sequence shown here is derived from an EMBL/GenBank/DDBJ whole genome shotgun (WGS) entry which is preliminary data.</text>
</comment>
<proteinExistence type="predicted"/>
<reference evidence="1" key="1">
    <citation type="journal article" date="2023" name="G3 (Bethesda)">
        <title>A reference genome for the long-term kleptoplast-retaining sea slug Elysia crispata morphotype clarki.</title>
        <authorList>
            <person name="Eastman K.E."/>
            <person name="Pendleton A.L."/>
            <person name="Shaikh M.A."/>
            <person name="Suttiyut T."/>
            <person name="Ogas R."/>
            <person name="Tomko P."/>
            <person name="Gavelis G."/>
            <person name="Widhalm J.R."/>
            <person name="Wisecaver J.H."/>
        </authorList>
    </citation>
    <scope>NUCLEOTIDE SEQUENCE</scope>
    <source>
        <strain evidence="1">ECLA1</strain>
    </source>
</reference>
<evidence type="ECO:0000313" key="2">
    <source>
        <dbReference type="Proteomes" id="UP001283361"/>
    </source>
</evidence>